<evidence type="ECO:0000259" key="4">
    <source>
        <dbReference type="Pfam" id="PF00535"/>
    </source>
</evidence>
<dbReference type="PANTHER" id="PTHR43685:SF5">
    <property type="entry name" value="GLYCOSYLTRANSFERASE EPSE-RELATED"/>
    <property type="match status" value="1"/>
</dbReference>
<evidence type="ECO:0000256" key="3">
    <source>
        <dbReference type="ARBA" id="ARBA00022679"/>
    </source>
</evidence>
<dbReference type="InterPro" id="IPR001173">
    <property type="entry name" value="Glyco_trans_2-like"/>
</dbReference>
<gene>
    <name evidence="5" type="ORF">MM236_19555</name>
</gene>
<comment type="similarity">
    <text evidence="1">Belongs to the glycosyltransferase 2 family.</text>
</comment>
<dbReference type="EC" id="2.4.-.-" evidence="5"/>
<keyword evidence="3 5" id="KW-0808">Transferase</keyword>
<evidence type="ECO:0000313" key="5">
    <source>
        <dbReference type="EMBL" id="MCH7400199.1"/>
    </source>
</evidence>
<accession>A0ABS9UUB1</accession>
<evidence type="ECO:0000256" key="1">
    <source>
        <dbReference type="ARBA" id="ARBA00006739"/>
    </source>
</evidence>
<dbReference type="EMBL" id="JAKZGS010000035">
    <property type="protein sequence ID" value="MCH7400199.1"/>
    <property type="molecule type" value="Genomic_DNA"/>
</dbReference>
<dbReference type="Proteomes" id="UP001165488">
    <property type="component" value="Unassembled WGS sequence"/>
</dbReference>
<feature type="domain" description="Glycosyltransferase 2-like" evidence="4">
    <location>
        <begin position="8"/>
        <end position="122"/>
    </location>
</feature>
<dbReference type="RefSeq" id="WP_241276689.1">
    <property type="nucleotide sequence ID" value="NZ_JAKZGS010000035.1"/>
</dbReference>
<keyword evidence="6" id="KW-1185">Reference proteome</keyword>
<evidence type="ECO:0000313" key="6">
    <source>
        <dbReference type="Proteomes" id="UP001165488"/>
    </source>
</evidence>
<dbReference type="Gene3D" id="3.90.550.10">
    <property type="entry name" value="Spore Coat Polysaccharide Biosynthesis Protein SpsA, Chain A"/>
    <property type="match status" value="1"/>
</dbReference>
<name>A0ABS9UUB1_9BACT</name>
<dbReference type="GO" id="GO:0016757">
    <property type="term" value="F:glycosyltransferase activity"/>
    <property type="evidence" value="ECO:0007669"/>
    <property type="project" value="UniProtKB-KW"/>
</dbReference>
<dbReference type="SUPFAM" id="SSF53448">
    <property type="entry name" value="Nucleotide-diphospho-sugar transferases"/>
    <property type="match status" value="1"/>
</dbReference>
<keyword evidence="2 5" id="KW-0328">Glycosyltransferase</keyword>
<organism evidence="5 6">
    <name type="scientific">Belliella calami</name>
    <dbReference type="NCBI Taxonomy" id="2923436"/>
    <lineage>
        <taxon>Bacteria</taxon>
        <taxon>Pseudomonadati</taxon>
        <taxon>Bacteroidota</taxon>
        <taxon>Cytophagia</taxon>
        <taxon>Cytophagales</taxon>
        <taxon>Cyclobacteriaceae</taxon>
        <taxon>Belliella</taxon>
    </lineage>
</organism>
<reference evidence="5" key="1">
    <citation type="submission" date="2022-03" db="EMBL/GenBank/DDBJ databases">
        <title>De novo assembled genomes of Belliella spp. (Cyclobacteriaceae) strains.</title>
        <authorList>
            <person name="Szabo A."/>
            <person name="Korponai K."/>
            <person name="Felfoldi T."/>
        </authorList>
    </citation>
    <scope>NUCLEOTIDE SEQUENCE</scope>
    <source>
        <strain evidence="5">DSM 107340</strain>
    </source>
</reference>
<protein>
    <submittedName>
        <fullName evidence="5">Glycosyltransferase</fullName>
        <ecNumber evidence="5">2.4.-.-</ecNumber>
    </submittedName>
</protein>
<proteinExistence type="inferred from homology"/>
<sequence length="144" mass="16936">MKSFPLISIAMCTYNGELFLREQLESLVNQDYPNLEIRIRDDMSSDKTWQIIQDFQGKYTFIHCIQNKNRLGFQKNFEEVFQDCQGIWIAPSDQDDIWSLDKISKLFSKTTDNIMVYHDSVLVDENNKTLDTNMSKIFNFISGQ</sequence>
<evidence type="ECO:0000256" key="2">
    <source>
        <dbReference type="ARBA" id="ARBA00022676"/>
    </source>
</evidence>
<dbReference type="Pfam" id="PF00535">
    <property type="entry name" value="Glycos_transf_2"/>
    <property type="match status" value="1"/>
</dbReference>
<dbReference type="InterPro" id="IPR029044">
    <property type="entry name" value="Nucleotide-diphossugar_trans"/>
</dbReference>
<comment type="caution">
    <text evidence="5">The sequence shown here is derived from an EMBL/GenBank/DDBJ whole genome shotgun (WGS) entry which is preliminary data.</text>
</comment>
<dbReference type="PANTHER" id="PTHR43685">
    <property type="entry name" value="GLYCOSYLTRANSFERASE"/>
    <property type="match status" value="1"/>
</dbReference>
<dbReference type="InterPro" id="IPR050834">
    <property type="entry name" value="Glycosyltransf_2"/>
</dbReference>